<dbReference type="InterPro" id="IPR011356">
    <property type="entry name" value="Leucine_aapep/pepB"/>
</dbReference>
<dbReference type="RefSeq" id="WP_110573734.1">
    <property type="nucleotide sequence ID" value="NZ_PIPV01000003.1"/>
</dbReference>
<evidence type="ECO:0000259" key="8">
    <source>
        <dbReference type="PROSITE" id="PS00631"/>
    </source>
</evidence>
<keyword evidence="2 9" id="KW-0031">Aminopeptidase</keyword>
<dbReference type="AlphaFoldDB" id="A0A432Y843"/>
<keyword evidence="6" id="KW-0378">Hydrolase</keyword>
<dbReference type="Proteomes" id="UP000287330">
    <property type="component" value="Unassembled WGS sequence"/>
</dbReference>
<evidence type="ECO:0000256" key="2">
    <source>
        <dbReference type="ARBA" id="ARBA00022438"/>
    </source>
</evidence>
<evidence type="ECO:0000256" key="7">
    <source>
        <dbReference type="ARBA" id="ARBA00023211"/>
    </source>
</evidence>
<keyword evidence="7" id="KW-0464">Manganese</keyword>
<sequence>MSSSVSVFLTLDKPAAFLKQSVLVSHSDQGVNVHIGSDSVENLRKIQKAGRHLDGQGYASVQLTGAGWDLESQWAFYQGFNSTMSDNQVIWNDTDQGVVAQLDDMRAANQFTRELVNLSAEEIYPLSLAERVSEHLKSVAPEHVSARFIVGDELKNEGWMGIYTVGRASQHAPVLAVIDYNPTGDENAPVDYALVGKGITYDSGGYSIKPSEGMLSMKCDMGGAATLAGALSTAIRRGLNKRVKLFLCCAENMISGKAYKLGDIITYKNGLRVEVVNTDAEGRLVLADGLMAAGEAGAKQVIDAATLTGAAQMAVGNEFNAVFSIDEQAAARALNCAAQEKELLWRLPLATWHMENTPSPFADCANSRPQKGGGAGGASNAAGFLLRFAPNEGQGWLHFDLAGAYQKSSTSMWAAGATAMGARTIAATLLAD</sequence>
<evidence type="ECO:0000256" key="3">
    <source>
        <dbReference type="ARBA" id="ARBA00022490"/>
    </source>
</evidence>
<protein>
    <submittedName>
        <fullName evidence="9">Aminopeptidase PepB</fullName>
    </submittedName>
</protein>
<proteinExistence type="inferred from homology"/>
<evidence type="ECO:0000256" key="1">
    <source>
        <dbReference type="ARBA" id="ARBA00009528"/>
    </source>
</evidence>
<name>A0A432Y843_9GAMM</name>
<dbReference type="PIRSF" id="PIRSF036388">
    <property type="entry name" value="Ctsl_amnpptdse_B"/>
    <property type="match status" value="1"/>
</dbReference>
<dbReference type="Pfam" id="PF00883">
    <property type="entry name" value="Peptidase_M17"/>
    <property type="match status" value="1"/>
</dbReference>
<dbReference type="PANTHER" id="PTHR11963:SF20">
    <property type="entry name" value="PEPTIDASE B"/>
    <property type="match status" value="1"/>
</dbReference>
<dbReference type="Gene3D" id="3.40.630.10">
    <property type="entry name" value="Zn peptidases"/>
    <property type="match status" value="1"/>
</dbReference>
<dbReference type="NCBIfam" id="NF003450">
    <property type="entry name" value="PRK05015.1"/>
    <property type="match status" value="1"/>
</dbReference>
<dbReference type="InterPro" id="IPR047620">
    <property type="entry name" value="M17_PepB-like_N"/>
</dbReference>
<dbReference type="GO" id="GO:0006508">
    <property type="term" value="P:proteolysis"/>
    <property type="evidence" value="ECO:0007669"/>
    <property type="project" value="UniProtKB-KW"/>
</dbReference>
<dbReference type="PRINTS" id="PR00481">
    <property type="entry name" value="LAMNOPPTDASE"/>
</dbReference>
<keyword evidence="4" id="KW-0645">Protease</keyword>
<evidence type="ECO:0000256" key="4">
    <source>
        <dbReference type="ARBA" id="ARBA00022670"/>
    </source>
</evidence>
<dbReference type="GO" id="GO:0070006">
    <property type="term" value="F:metalloaminopeptidase activity"/>
    <property type="evidence" value="ECO:0007669"/>
    <property type="project" value="InterPro"/>
</dbReference>
<keyword evidence="5" id="KW-0479">Metal-binding</keyword>
<accession>A0A432Y843</accession>
<gene>
    <name evidence="9" type="ORF">CWE25_05565</name>
</gene>
<dbReference type="InterPro" id="IPR008330">
    <property type="entry name" value="Pept_M17_PepB"/>
</dbReference>
<keyword evidence="3" id="KW-0963">Cytoplasm</keyword>
<evidence type="ECO:0000313" key="9">
    <source>
        <dbReference type="EMBL" id="RUO57139.1"/>
    </source>
</evidence>
<dbReference type="Pfam" id="PF12404">
    <property type="entry name" value="DUF3663"/>
    <property type="match status" value="1"/>
</dbReference>
<dbReference type="GO" id="GO:0005737">
    <property type="term" value="C:cytoplasm"/>
    <property type="evidence" value="ECO:0007669"/>
    <property type="project" value="InterPro"/>
</dbReference>
<evidence type="ECO:0000256" key="6">
    <source>
        <dbReference type="ARBA" id="ARBA00022801"/>
    </source>
</evidence>
<dbReference type="SUPFAM" id="SSF53187">
    <property type="entry name" value="Zn-dependent exopeptidases"/>
    <property type="match status" value="1"/>
</dbReference>
<evidence type="ECO:0000313" key="10">
    <source>
        <dbReference type="Proteomes" id="UP000287330"/>
    </source>
</evidence>
<dbReference type="InterPro" id="IPR000819">
    <property type="entry name" value="Peptidase_M17_C"/>
</dbReference>
<comment type="caution">
    <text evidence="9">The sequence shown here is derived from an EMBL/GenBank/DDBJ whole genome shotgun (WGS) entry which is preliminary data.</text>
</comment>
<dbReference type="OrthoDB" id="9809354at2"/>
<feature type="domain" description="Cytosol aminopeptidase" evidence="8">
    <location>
        <begin position="277"/>
        <end position="284"/>
    </location>
</feature>
<reference evidence="10" key="1">
    <citation type="journal article" date="2018" name="Front. Microbiol.">
        <title>Genome-Based Analysis Reveals the Taxonomy and Diversity of the Family Idiomarinaceae.</title>
        <authorList>
            <person name="Liu Y."/>
            <person name="Lai Q."/>
            <person name="Shao Z."/>
        </authorList>
    </citation>
    <scope>NUCLEOTIDE SEQUENCE [LARGE SCALE GENOMIC DNA]</scope>
    <source>
        <strain evidence="10">F23</strain>
    </source>
</reference>
<comment type="similarity">
    <text evidence="1">Belongs to the peptidase M17 family.</text>
</comment>
<organism evidence="9 10">
    <name type="scientific">Idiomarina fontislapidosi</name>
    <dbReference type="NCBI Taxonomy" id="263723"/>
    <lineage>
        <taxon>Bacteria</taxon>
        <taxon>Pseudomonadati</taxon>
        <taxon>Pseudomonadota</taxon>
        <taxon>Gammaproteobacteria</taxon>
        <taxon>Alteromonadales</taxon>
        <taxon>Idiomarinaceae</taxon>
        <taxon>Idiomarina</taxon>
    </lineage>
</organism>
<dbReference type="EMBL" id="PIPV01000003">
    <property type="protein sequence ID" value="RUO57139.1"/>
    <property type="molecule type" value="Genomic_DNA"/>
</dbReference>
<dbReference type="PANTHER" id="PTHR11963">
    <property type="entry name" value="LEUCINE AMINOPEPTIDASE-RELATED"/>
    <property type="match status" value="1"/>
</dbReference>
<evidence type="ECO:0000256" key="5">
    <source>
        <dbReference type="ARBA" id="ARBA00022723"/>
    </source>
</evidence>
<dbReference type="PROSITE" id="PS00631">
    <property type="entry name" value="CYTOSOL_AP"/>
    <property type="match status" value="1"/>
</dbReference>
<dbReference type="GO" id="GO:0030145">
    <property type="term" value="F:manganese ion binding"/>
    <property type="evidence" value="ECO:0007669"/>
    <property type="project" value="InterPro"/>
</dbReference>
<dbReference type="CDD" id="cd00433">
    <property type="entry name" value="Peptidase_M17"/>
    <property type="match status" value="1"/>
</dbReference>
<keyword evidence="10" id="KW-1185">Reference proteome</keyword>